<organism evidence="7 8">
    <name type="scientific">Ancylostoma ceylanicum</name>
    <dbReference type="NCBI Taxonomy" id="53326"/>
    <lineage>
        <taxon>Eukaryota</taxon>
        <taxon>Metazoa</taxon>
        <taxon>Ecdysozoa</taxon>
        <taxon>Nematoda</taxon>
        <taxon>Chromadorea</taxon>
        <taxon>Rhabditida</taxon>
        <taxon>Rhabditina</taxon>
        <taxon>Rhabditomorpha</taxon>
        <taxon>Strongyloidea</taxon>
        <taxon>Ancylostomatidae</taxon>
        <taxon>Ancylostomatinae</taxon>
        <taxon>Ancylostoma</taxon>
    </lineage>
</organism>
<keyword evidence="3 4" id="KW-0904">Protein phosphatase</keyword>
<evidence type="ECO:0000313" key="8">
    <source>
        <dbReference type="Proteomes" id="UP000054495"/>
    </source>
</evidence>
<dbReference type="CDD" id="cd00143">
    <property type="entry name" value="PP2Cc"/>
    <property type="match status" value="1"/>
</dbReference>
<dbReference type="InterPro" id="IPR001932">
    <property type="entry name" value="PPM-type_phosphatase-like_dom"/>
</dbReference>
<evidence type="ECO:0000256" key="1">
    <source>
        <dbReference type="ARBA" id="ARBA00022723"/>
    </source>
</evidence>
<dbReference type="PROSITE" id="PS01032">
    <property type="entry name" value="PPM_1"/>
    <property type="match status" value="1"/>
</dbReference>
<dbReference type="InterPro" id="IPR036457">
    <property type="entry name" value="PPM-type-like_dom_sf"/>
</dbReference>
<keyword evidence="5" id="KW-0472">Membrane</keyword>
<evidence type="ECO:0000256" key="4">
    <source>
        <dbReference type="RuleBase" id="RU003465"/>
    </source>
</evidence>
<dbReference type="Gene3D" id="3.60.40.10">
    <property type="entry name" value="PPM-type phosphatase domain"/>
    <property type="match status" value="1"/>
</dbReference>
<feature type="domain" description="PPM-type phosphatase" evidence="6">
    <location>
        <begin position="101"/>
        <end position="349"/>
    </location>
</feature>
<dbReference type="PANTHER" id="PTHR47992">
    <property type="entry name" value="PROTEIN PHOSPHATASE"/>
    <property type="match status" value="1"/>
</dbReference>
<dbReference type="InterPro" id="IPR000222">
    <property type="entry name" value="PP2C_BS"/>
</dbReference>
<gene>
    <name evidence="7" type="ORF">ANCCEY_05313</name>
</gene>
<dbReference type="GO" id="GO:0004722">
    <property type="term" value="F:protein serine/threonine phosphatase activity"/>
    <property type="evidence" value="ECO:0007669"/>
    <property type="project" value="InterPro"/>
</dbReference>
<dbReference type="SUPFAM" id="SSF81606">
    <property type="entry name" value="PP2C-like"/>
    <property type="match status" value="1"/>
</dbReference>
<dbReference type="Pfam" id="PF00481">
    <property type="entry name" value="PP2C"/>
    <property type="match status" value="1"/>
</dbReference>
<dbReference type="EMBL" id="KE124894">
    <property type="protein sequence ID" value="EPB75624.1"/>
    <property type="molecule type" value="Genomic_DNA"/>
</dbReference>
<keyword evidence="2 4" id="KW-0378">Hydrolase</keyword>
<dbReference type="SMART" id="SM00332">
    <property type="entry name" value="PP2Cc"/>
    <property type="match status" value="1"/>
</dbReference>
<evidence type="ECO:0000256" key="5">
    <source>
        <dbReference type="SAM" id="Phobius"/>
    </source>
</evidence>
<evidence type="ECO:0000256" key="3">
    <source>
        <dbReference type="ARBA" id="ARBA00022912"/>
    </source>
</evidence>
<keyword evidence="1" id="KW-0479">Metal-binding</keyword>
<name>A0A0D6LUS9_9BILA</name>
<feature type="transmembrane region" description="Helical" evidence="5">
    <location>
        <begin position="35"/>
        <end position="52"/>
    </location>
</feature>
<protein>
    <submittedName>
        <fullName evidence="7">Protein phosphatase 2C</fullName>
    </submittedName>
</protein>
<dbReference type="PROSITE" id="PS51746">
    <property type="entry name" value="PPM_2"/>
    <property type="match status" value="1"/>
</dbReference>
<dbReference type="AlphaFoldDB" id="A0A0D6LUS9"/>
<keyword evidence="5" id="KW-1133">Transmembrane helix</keyword>
<dbReference type="GO" id="GO:0046872">
    <property type="term" value="F:metal ion binding"/>
    <property type="evidence" value="ECO:0007669"/>
    <property type="project" value="UniProtKB-KW"/>
</dbReference>
<evidence type="ECO:0000313" key="7">
    <source>
        <dbReference type="EMBL" id="EPB75624.1"/>
    </source>
</evidence>
<sequence>MQTLLLSLLISAIASFAYVAGLKYPRFILMRNEVAYVFALLLFTYLYIRWLISRLAPRIRGHNLKSLDLNHHLRFSPPEFIDRGFSDLKKYEQYWKMKHKIFSYCATQGYRPYMEDRMHYMYDPNNNLSIFGIFDGHGGMSLNSAQCTQMLYIMSEFIGQPQGVSKFLESNFAKSIRERLLRYGTRRKLSVEGMLDLRDPIEEMFVTEVHRLDDTLSRTDPNCTSLTGSTMIAAIMEDNRYLSVINVGDSRAVACDLQNRVVSLSKDHKPDDPIERKRIENAGGFVSQDGGAYRVQGILAVSRSFGDTLLKRLGVLTVHPDVLRIDLGENPLKKSRLFLHFDLEPEPKR</sequence>
<accession>A0A0D6LUS9</accession>
<comment type="similarity">
    <text evidence="4">Belongs to the PP2C family.</text>
</comment>
<keyword evidence="8" id="KW-1185">Reference proteome</keyword>
<evidence type="ECO:0000259" key="6">
    <source>
        <dbReference type="PROSITE" id="PS51746"/>
    </source>
</evidence>
<reference evidence="7 8" key="1">
    <citation type="submission" date="2013-05" db="EMBL/GenBank/DDBJ databases">
        <title>Draft genome of the parasitic nematode Anyclostoma ceylanicum.</title>
        <authorList>
            <person name="Mitreva M."/>
        </authorList>
    </citation>
    <scope>NUCLEOTIDE SEQUENCE [LARGE SCALE GENOMIC DNA]</scope>
</reference>
<dbReference type="InterPro" id="IPR015655">
    <property type="entry name" value="PP2C"/>
</dbReference>
<dbReference type="Proteomes" id="UP000054495">
    <property type="component" value="Unassembled WGS sequence"/>
</dbReference>
<evidence type="ECO:0000256" key="2">
    <source>
        <dbReference type="ARBA" id="ARBA00022801"/>
    </source>
</evidence>
<proteinExistence type="inferred from homology"/>
<keyword evidence="5" id="KW-0812">Transmembrane</keyword>